<feature type="domain" description="Carrier" evidence="1">
    <location>
        <begin position="1"/>
        <end position="42"/>
    </location>
</feature>
<dbReference type="Gene3D" id="1.10.1200.10">
    <property type="entry name" value="ACP-like"/>
    <property type="match status" value="1"/>
</dbReference>
<dbReference type="EMBL" id="JACLCP010000004">
    <property type="protein sequence ID" value="MBC2846269.1"/>
    <property type="molecule type" value="Genomic_DNA"/>
</dbReference>
<reference evidence="2" key="1">
    <citation type="submission" date="2020-08" db="EMBL/GenBank/DDBJ databases">
        <title>Winogradskyella ouciana sp. nov., isolated from the hadal seawater of the Mariana Trench.</title>
        <authorList>
            <person name="He X."/>
        </authorList>
    </citation>
    <scope>NUCLEOTIDE SEQUENCE [LARGE SCALE GENOMIC DNA]</scope>
    <source>
        <strain evidence="2">KCTC 52348</strain>
    </source>
</reference>
<accession>A0A842IVW8</accession>
<dbReference type="InterPro" id="IPR009081">
    <property type="entry name" value="PP-bd_ACP"/>
</dbReference>
<evidence type="ECO:0000259" key="1">
    <source>
        <dbReference type="PROSITE" id="PS50075"/>
    </source>
</evidence>
<dbReference type="Proteomes" id="UP000533900">
    <property type="component" value="Unassembled WGS sequence"/>
</dbReference>
<name>A0A842IVW8_9FLAO</name>
<evidence type="ECO:0000313" key="2">
    <source>
        <dbReference type="EMBL" id="MBC2846269.1"/>
    </source>
</evidence>
<proteinExistence type="predicted"/>
<sequence length="197" mass="22669">MGLDSVELLMSVEDKFGIRIEDSEAEKIATVQHFADTVYNKIIVNPTDKCLTQIIFYRIRKAFQDLNLTELEIRPNSKISDLLTQSELKTNWNRLETELELKLPELVAIDFNPKLDSHVKIFGIKTIKRNTPVTKGTIRELIDWTISLNFEKTIDIQKITNKYEVERIISGIISENMGIPIAEIELRHTITNDLGID</sequence>
<protein>
    <submittedName>
        <fullName evidence="2">Phosphopantetheine-binding protein</fullName>
    </submittedName>
</protein>
<dbReference type="AlphaFoldDB" id="A0A842IVW8"/>
<dbReference type="PROSITE" id="PS50075">
    <property type="entry name" value="CARRIER"/>
    <property type="match status" value="1"/>
</dbReference>
<gene>
    <name evidence="2" type="ORF">H7F21_14275</name>
</gene>
<evidence type="ECO:0000313" key="3">
    <source>
        <dbReference type="Proteomes" id="UP000533900"/>
    </source>
</evidence>
<organism evidence="2 3">
    <name type="scientific">Winogradskyella flava</name>
    <dbReference type="NCBI Taxonomy" id="1884876"/>
    <lineage>
        <taxon>Bacteria</taxon>
        <taxon>Pseudomonadati</taxon>
        <taxon>Bacteroidota</taxon>
        <taxon>Flavobacteriia</taxon>
        <taxon>Flavobacteriales</taxon>
        <taxon>Flavobacteriaceae</taxon>
        <taxon>Winogradskyella</taxon>
    </lineage>
</organism>
<dbReference type="InterPro" id="IPR036736">
    <property type="entry name" value="ACP-like_sf"/>
</dbReference>
<comment type="caution">
    <text evidence="2">The sequence shown here is derived from an EMBL/GenBank/DDBJ whole genome shotgun (WGS) entry which is preliminary data.</text>
</comment>
<dbReference type="SUPFAM" id="SSF47336">
    <property type="entry name" value="ACP-like"/>
    <property type="match status" value="1"/>
</dbReference>
<dbReference type="RefSeq" id="WP_185789973.1">
    <property type="nucleotide sequence ID" value="NZ_JACLCP010000004.1"/>
</dbReference>
<keyword evidence="3" id="KW-1185">Reference proteome</keyword>